<organism evidence="2 3">
    <name type="scientific">Agrocybe chaxingu</name>
    <dbReference type="NCBI Taxonomy" id="84603"/>
    <lineage>
        <taxon>Eukaryota</taxon>
        <taxon>Fungi</taxon>
        <taxon>Dikarya</taxon>
        <taxon>Basidiomycota</taxon>
        <taxon>Agaricomycotina</taxon>
        <taxon>Agaricomycetes</taxon>
        <taxon>Agaricomycetidae</taxon>
        <taxon>Agaricales</taxon>
        <taxon>Agaricineae</taxon>
        <taxon>Strophariaceae</taxon>
        <taxon>Agrocybe</taxon>
    </lineage>
</organism>
<accession>A0A9W8MPE6</accession>
<dbReference type="AlphaFoldDB" id="A0A9W8MPE6"/>
<dbReference type="Proteomes" id="UP001148786">
    <property type="component" value="Unassembled WGS sequence"/>
</dbReference>
<gene>
    <name evidence="2" type="ORF">NLJ89_g12086</name>
</gene>
<proteinExistence type="predicted"/>
<evidence type="ECO:0000313" key="3">
    <source>
        <dbReference type="Proteomes" id="UP001148786"/>
    </source>
</evidence>
<sequence>MSQPRRRGAPKPQKVKIPELPWSENDHELVWKFITELEKDANYKILFGKKDPSEKNTSGDSRVSVFKRIAEALFPDLYIVDANTMGERMKGQLERLKKSYQKQAKRLRKTGEGVDGDEEREQMEYYIPAEGPNQSTPMEAVNLWRKTEIADEQW</sequence>
<name>A0A9W8MPE6_9AGAR</name>
<evidence type="ECO:0000313" key="2">
    <source>
        <dbReference type="EMBL" id="KAJ3483167.1"/>
    </source>
</evidence>
<dbReference type="EMBL" id="JANKHO010003485">
    <property type="protein sequence ID" value="KAJ3483167.1"/>
    <property type="molecule type" value="Genomic_DNA"/>
</dbReference>
<feature type="region of interest" description="Disordered" evidence="1">
    <location>
        <begin position="100"/>
        <end position="120"/>
    </location>
</feature>
<reference evidence="2" key="1">
    <citation type="submission" date="2022-07" db="EMBL/GenBank/DDBJ databases">
        <title>Genome Sequence of Agrocybe chaxingu.</title>
        <authorList>
            <person name="Buettner E."/>
        </authorList>
    </citation>
    <scope>NUCLEOTIDE SEQUENCE</scope>
    <source>
        <strain evidence="2">MP-N11</strain>
    </source>
</reference>
<keyword evidence="3" id="KW-1185">Reference proteome</keyword>
<protein>
    <recommendedName>
        <fullName evidence="4">MADF domain-containing protein</fullName>
    </recommendedName>
</protein>
<evidence type="ECO:0000256" key="1">
    <source>
        <dbReference type="SAM" id="MobiDB-lite"/>
    </source>
</evidence>
<evidence type="ECO:0008006" key="4">
    <source>
        <dbReference type="Google" id="ProtNLM"/>
    </source>
</evidence>
<dbReference type="OrthoDB" id="3211402at2759"/>
<comment type="caution">
    <text evidence="2">The sequence shown here is derived from an EMBL/GenBank/DDBJ whole genome shotgun (WGS) entry which is preliminary data.</text>
</comment>